<dbReference type="InParanoid" id="W5MB49"/>
<dbReference type="HOGENOM" id="CLU_120052_0_0_1"/>
<dbReference type="PROSITE" id="PS50309">
    <property type="entry name" value="DC"/>
    <property type="match status" value="1"/>
</dbReference>
<dbReference type="GeneTree" id="ENSGT00940000166699"/>
<dbReference type="PANTHER" id="PTHR46302:SF3">
    <property type="entry name" value="DOUBLECORTIN DOMAIN-CONTAINING PROTEIN 1"/>
    <property type="match status" value="1"/>
</dbReference>
<proteinExistence type="predicted"/>
<dbReference type="Proteomes" id="UP000018468">
    <property type="component" value="Linkage group LG27"/>
</dbReference>
<dbReference type="Bgee" id="ENSLOCG00000004683">
    <property type="expression patterns" value="Expressed in testis and 5 other cell types or tissues"/>
</dbReference>
<evidence type="ECO:0000259" key="1">
    <source>
        <dbReference type="PROSITE" id="PS50309"/>
    </source>
</evidence>
<accession>W5MB49</accession>
<dbReference type="OMA" id="YAWASTI"/>
<sequence>MIPTQNPIQPVVIEGGWTEASQEEVKLMEDVQNVEVQLSKVKAKQAKNRKPFLNKLVKDPRQLYDQPDVKRVLIYRNGDPKQVTYVWGKNIEELLANSTSKLNLIHPAVILYTPDGKHLTTWDEIERDALICVSSGETFISTKEHKQKIQIRANYARVRKAYGPAATNIVVEAKENPRVNVDTNRCLALPYKDDCT</sequence>
<dbReference type="InterPro" id="IPR003533">
    <property type="entry name" value="Doublecortin_dom"/>
</dbReference>
<dbReference type="GO" id="GO:1902412">
    <property type="term" value="P:regulation of mitotic cytokinesis"/>
    <property type="evidence" value="ECO:0007669"/>
    <property type="project" value="InterPro"/>
</dbReference>
<dbReference type="eggNOG" id="ENOG502QW8Q">
    <property type="taxonomic scope" value="Eukaryota"/>
</dbReference>
<reference evidence="2" key="3">
    <citation type="submission" date="2025-09" db="UniProtKB">
        <authorList>
            <consortium name="Ensembl"/>
        </authorList>
    </citation>
    <scope>IDENTIFICATION</scope>
</reference>
<protein>
    <recommendedName>
        <fullName evidence="1">Doublecortin domain-containing protein</fullName>
    </recommendedName>
</protein>
<evidence type="ECO:0000313" key="2">
    <source>
        <dbReference type="Ensembl" id="ENSLOCP00000005608.1"/>
    </source>
</evidence>
<reference evidence="2" key="2">
    <citation type="submission" date="2025-08" db="UniProtKB">
        <authorList>
            <consortium name="Ensembl"/>
        </authorList>
    </citation>
    <scope>IDENTIFICATION</scope>
</reference>
<organism evidence="2 3">
    <name type="scientific">Lepisosteus oculatus</name>
    <name type="common">Spotted gar</name>
    <dbReference type="NCBI Taxonomy" id="7918"/>
    <lineage>
        <taxon>Eukaryota</taxon>
        <taxon>Metazoa</taxon>
        <taxon>Chordata</taxon>
        <taxon>Craniata</taxon>
        <taxon>Vertebrata</taxon>
        <taxon>Euteleostomi</taxon>
        <taxon>Actinopterygii</taxon>
        <taxon>Neopterygii</taxon>
        <taxon>Holostei</taxon>
        <taxon>Semionotiformes</taxon>
        <taxon>Lepisosteidae</taxon>
        <taxon>Lepisosteus</taxon>
    </lineage>
</organism>
<dbReference type="Gene3D" id="3.10.20.230">
    <property type="entry name" value="Doublecortin domain"/>
    <property type="match status" value="1"/>
</dbReference>
<dbReference type="InterPro" id="IPR043188">
    <property type="entry name" value="DCDC1"/>
</dbReference>
<keyword evidence="3" id="KW-1185">Reference proteome</keyword>
<reference evidence="3" key="1">
    <citation type="submission" date="2011-12" db="EMBL/GenBank/DDBJ databases">
        <title>The Draft Genome of Lepisosteus oculatus.</title>
        <authorList>
            <consortium name="The Broad Institute Genome Assembly &amp; Analysis Group"/>
            <consortium name="Computational R&amp;D Group"/>
            <consortium name="and Sequencing Platform"/>
            <person name="Di Palma F."/>
            <person name="Alfoldi J."/>
            <person name="Johnson J."/>
            <person name="Berlin A."/>
            <person name="Gnerre S."/>
            <person name="Jaffe D."/>
            <person name="MacCallum I."/>
            <person name="Young S."/>
            <person name="Walker B.J."/>
            <person name="Lander E.S."/>
            <person name="Lindblad-Toh K."/>
        </authorList>
    </citation>
    <scope>NUCLEOTIDE SEQUENCE [LARGE SCALE GENOMIC DNA]</scope>
</reference>
<dbReference type="Ensembl" id="ENSLOCT00000005616.1">
    <property type="protein sequence ID" value="ENSLOCP00000005608.1"/>
    <property type="gene ID" value="ENSLOCG00000004683.1"/>
</dbReference>
<dbReference type="InterPro" id="IPR056415">
    <property type="entry name" value="DCX2_DCDC1"/>
</dbReference>
<dbReference type="AlphaFoldDB" id="W5MB49"/>
<feature type="domain" description="Doublecortin" evidence="1">
    <location>
        <begin position="70"/>
        <end position="146"/>
    </location>
</feature>
<dbReference type="SUPFAM" id="SSF89837">
    <property type="entry name" value="Doublecortin (DC)"/>
    <property type="match status" value="1"/>
</dbReference>
<dbReference type="STRING" id="7918.ENSLOCP00000005608"/>
<dbReference type="Pfam" id="PF24478">
    <property type="entry name" value="DCX2_DCDC1"/>
    <property type="match status" value="1"/>
</dbReference>
<dbReference type="EMBL" id="AHAT01008221">
    <property type="status" value="NOT_ANNOTATED_CDS"/>
    <property type="molecule type" value="Genomic_DNA"/>
</dbReference>
<dbReference type="PANTHER" id="PTHR46302">
    <property type="entry name" value="DOUBLECORTIN DOMAIN-CONTAINING PROTEIN 1"/>
    <property type="match status" value="1"/>
</dbReference>
<name>W5MB49_LEPOC</name>
<dbReference type="GO" id="GO:0008017">
    <property type="term" value="F:microtubule binding"/>
    <property type="evidence" value="ECO:0007669"/>
    <property type="project" value="InterPro"/>
</dbReference>
<dbReference type="GO" id="GO:0035556">
    <property type="term" value="P:intracellular signal transduction"/>
    <property type="evidence" value="ECO:0007669"/>
    <property type="project" value="InterPro"/>
</dbReference>
<dbReference type="SMART" id="SM00537">
    <property type="entry name" value="DCX"/>
    <property type="match status" value="1"/>
</dbReference>
<dbReference type="InterPro" id="IPR036572">
    <property type="entry name" value="Doublecortin_dom_sf"/>
</dbReference>
<evidence type="ECO:0000313" key="3">
    <source>
        <dbReference type="Proteomes" id="UP000018468"/>
    </source>
</evidence>